<gene>
    <name evidence="7 8" type="primary">LOC111137600</name>
</gene>
<evidence type="ECO:0000256" key="2">
    <source>
        <dbReference type="ARBA" id="ARBA00023008"/>
    </source>
</evidence>
<evidence type="ECO:0000313" key="6">
    <source>
        <dbReference type="Proteomes" id="UP000694844"/>
    </source>
</evidence>
<dbReference type="AlphaFoldDB" id="A0A8B8EXW9"/>
<organism evidence="6 8">
    <name type="scientific">Crassostrea virginica</name>
    <name type="common">Eastern oyster</name>
    <dbReference type="NCBI Taxonomy" id="6565"/>
    <lineage>
        <taxon>Eukaryota</taxon>
        <taxon>Metazoa</taxon>
        <taxon>Spiralia</taxon>
        <taxon>Lophotrochozoa</taxon>
        <taxon>Mollusca</taxon>
        <taxon>Bivalvia</taxon>
        <taxon>Autobranchia</taxon>
        <taxon>Pteriomorphia</taxon>
        <taxon>Ostreida</taxon>
        <taxon>Ostreoidea</taxon>
        <taxon>Ostreidae</taxon>
        <taxon>Crassostrea</taxon>
    </lineage>
</organism>
<keyword evidence="6" id="KW-1185">Reference proteome</keyword>
<dbReference type="KEGG" id="cvn:111137600"/>
<dbReference type="RefSeq" id="XP_022344831.1">
    <property type="nucleotide sequence ID" value="XM_022489123.1"/>
</dbReference>
<feature type="domain" description="Tyrosinase copper-binding" evidence="5">
    <location>
        <begin position="305"/>
        <end position="316"/>
    </location>
</feature>
<evidence type="ECO:0000313" key="8">
    <source>
        <dbReference type="RefSeq" id="XP_022344831.1"/>
    </source>
</evidence>
<keyword evidence="1" id="KW-0479">Metal-binding</keyword>
<dbReference type="GO" id="GO:0016491">
    <property type="term" value="F:oxidoreductase activity"/>
    <property type="evidence" value="ECO:0007669"/>
    <property type="project" value="InterPro"/>
</dbReference>
<keyword evidence="3" id="KW-0732">Signal</keyword>
<feature type="chain" id="PRO_5044666513" evidence="3">
    <location>
        <begin position="21"/>
        <end position="701"/>
    </location>
</feature>
<evidence type="ECO:0000256" key="3">
    <source>
        <dbReference type="SAM" id="SignalP"/>
    </source>
</evidence>
<dbReference type="Gene3D" id="1.10.1280.10">
    <property type="entry name" value="Di-copper center containing domain from catechol oxidase"/>
    <property type="match status" value="1"/>
</dbReference>
<dbReference type="Proteomes" id="UP000694844">
    <property type="component" value="Chromosome 5"/>
</dbReference>
<dbReference type="PANTHER" id="PTHR11474">
    <property type="entry name" value="TYROSINASE FAMILY MEMBER"/>
    <property type="match status" value="1"/>
</dbReference>
<dbReference type="RefSeq" id="XP_022344830.1">
    <property type="nucleotide sequence ID" value="XM_022489122.1"/>
</dbReference>
<feature type="domain" description="Tyrosinase copper-binding" evidence="4">
    <location>
        <begin position="168"/>
        <end position="185"/>
    </location>
</feature>
<protein>
    <submittedName>
        <fullName evidence="7 8">Tyrosinase-like protein 1</fullName>
    </submittedName>
</protein>
<evidence type="ECO:0000256" key="1">
    <source>
        <dbReference type="ARBA" id="ARBA00022723"/>
    </source>
</evidence>
<dbReference type="PROSITE" id="PS00498">
    <property type="entry name" value="TYROSINASE_2"/>
    <property type="match status" value="1"/>
</dbReference>
<feature type="signal peptide" evidence="3">
    <location>
        <begin position="1"/>
        <end position="20"/>
    </location>
</feature>
<name>A0A8B8EXW9_CRAVI</name>
<reference evidence="7 8" key="1">
    <citation type="submission" date="2025-04" db="UniProtKB">
        <authorList>
            <consortium name="RefSeq"/>
        </authorList>
    </citation>
    <scope>IDENTIFICATION</scope>
    <source>
        <tissue evidence="7 8">Whole sample</tissue>
    </source>
</reference>
<keyword evidence="2" id="KW-0186">Copper</keyword>
<dbReference type="GO" id="GO:0046872">
    <property type="term" value="F:metal ion binding"/>
    <property type="evidence" value="ECO:0007669"/>
    <property type="project" value="UniProtKB-KW"/>
</dbReference>
<dbReference type="SUPFAM" id="SSF48056">
    <property type="entry name" value="Di-copper centre-containing domain"/>
    <property type="match status" value="1"/>
</dbReference>
<sequence>MVYNLAVVTTWFGILGLSWGLLEPIPFPVDIQNCYDYRSYNQTPSPDAAMQIQIMCYRNYQYEQMAAGNVWTGKNLTDEGVSYINSLFRRLLIEADEAEKYHRNGGRQRRQTTPRRFRQEVRSTGGFDPFARCIQRLQNETVEPPSAGRNTYQTFAAFHSGTTLSRAHGGPAFLPWHRIYLLLLETECNTPIPYWDSGLDHDMTDPTMSVLWGPQFFGNGDGDVMNGPFSDVRTILGTPIIRNYGTGNNALFTKEGLRAVLSRRRFADISEPQTSGSIYSLEGHHNGPHVWVGGHLSGLNTAPWDPVFYMHHAYCDAVWARFREQQVENGIDPENDYPRRPRRGHRPNDVINFGPYFEQVTNLEAMANRFANLVTYEPFPVCENNCNNSPHLYCDQRERVCVSRSRAEALQAFGPLALGVARGQSFSIQSRTINRAMARGPLPIGQQFGRSPFTDVRNRPDNLEIAPAANQIRKASTQVRSRASRRRVRRDISQDASFQDSHLQSVSTMERSFTNTFILDGTVDLKRWVYIPVRVFYTRSHNPQGIDPTLSGALDQANDTCQTTHSGASKVFVASNGLDYYGTYQEFAIIDNRQPVYSTTTAIGIKNPEYGEGKVLFTAHDSCGRPCRPLCLTSVGGHRKYKGCSGAFKITTSSPQMYSLTYKDALTDNLEILNVIESPADNSAPQIAFVCDNVNRWPWEY</sequence>
<dbReference type="PANTHER" id="PTHR11474:SF126">
    <property type="entry name" value="TYROSINASE-LIKE PROTEIN TYR-1-RELATED"/>
    <property type="match status" value="1"/>
</dbReference>
<accession>A0A8B8EXW9</accession>
<dbReference type="GeneID" id="111137600"/>
<dbReference type="PROSITE" id="PS00497">
    <property type="entry name" value="TYROSINASE_1"/>
    <property type="match status" value="1"/>
</dbReference>
<proteinExistence type="predicted"/>
<evidence type="ECO:0000313" key="7">
    <source>
        <dbReference type="RefSeq" id="XP_022344830.1"/>
    </source>
</evidence>
<dbReference type="PRINTS" id="PR00092">
    <property type="entry name" value="TYROSINASE"/>
</dbReference>
<dbReference type="OrthoDB" id="6132182at2759"/>
<evidence type="ECO:0000259" key="4">
    <source>
        <dbReference type="PROSITE" id="PS00497"/>
    </source>
</evidence>
<dbReference type="Pfam" id="PF00264">
    <property type="entry name" value="Tyrosinase"/>
    <property type="match status" value="1"/>
</dbReference>
<dbReference type="InterPro" id="IPR002227">
    <property type="entry name" value="Tyrosinase_Cu-bd"/>
</dbReference>
<evidence type="ECO:0000259" key="5">
    <source>
        <dbReference type="PROSITE" id="PS00498"/>
    </source>
</evidence>
<dbReference type="InterPro" id="IPR050316">
    <property type="entry name" value="Tyrosinase/Hemocyanin"/>
</dbReference>
<dbReference type="InterPro" id="IPR008922">
    <property type="entry name" value="Di-copper_centre_dom_sf"/>
</dbReference>